<dbReference type="InterPro" id="IPR036179">
    <property type="entry name" value="Ig-like_dom_sf"/>
</dbReference>
<sequence length="380" mass="41769">MASTGRMKIFPFLLFVLFKSGTSTTSSVNITARVGQNVSLPCILSSQSVSVVQMQWHREMEGHQQGKPIVVYNLQFGKWESSQSKGTLGAIQNPTDQLKRFYLDLEYLEPEDSGVYVCGINAFPSGTITQYVNLQVEAKEDKDRTGQPLTTEVPVEPQRPTTSSSSTAAIKVIFSTALTTGGTTAHSDFSTSNNESDASSVSISSTTSSPREPQTSTKSPLSWDGDATATAWIEYKQNTTYDRQNVSVYQINATTVQRAMGTRGSKVNNISVEESTQQQAGLRTQTTAAMTTVTSSDHQNHGNYTTGVVTTTPDNSQQYLSLIIILPFLALLLFLGLLYRRNLIRKRMDGPPSFKPPPPPVKYTSMRVQHEILMRSDILV</sequence>
<name>A0AAV6HBL0_9TELE</name>
<dbReference type="GO" id="GO:0006954">
    <property type="term" value="P:inflammatory response"/>
    <property type="evidence" value="ECO:0007669"/>
    <property type="project" value="TreeGrafter"/>
</dbReference>
<dbReference type="PANTHER" id="PTHR15317:SF1">
    <property type="entry name" value="T-CELL SURFACE PROTEIN TACTILE"/>
    <property type="match status" value="1"/>
</dbReference>
<evidence type="ECO:0000259" key="4">
    <source>
        <dbReference type="PROSITE" id="PS50835"/>
    </source>
</evidence>
<dbReference type="Proteomes" id="UP000823561">
    <property type="component" value="Chromosome 2"/>
</dbReference>
<dbReference type="EMBL" id="JADWDJ010000002">
    <property type="protein sequence ID" value="KAG5284530.1"/>
    <property type="molecule type" value="Genomic_DNA"/>
</dbReference>
<dbReference type="Pfam" id="PF07686">
    <property type="entry name" value="V-set"/>
    <property type="match status" value="1"/>
</dbReference>
<feature type="region of interest" description="Disordered" evidence="1">
    <location>
        <begin position="139"/>
        <end position="166"/>
    </location>
</feature>
<dbReference type="SMART" id="SM00409">
    <property type="entry name" value="IG"/>
    <property type="match status" value="1"/>
</dbReference>
<evidence type="ECO:0000313" key="6">
    <source>
        <dbReference type="Proteomes" id="UP000823561"/>
    </source>
</evidence>
<dbReference type="InterPro" id="IPR013783">
    <property type="entry name" value="Ig-like_fold"/>
</dbReference>
<dbReference type="InterPro" id="IPR007110">
    <property type="entry name" value="Ig-like_dom"/>
</dbReference>
<dbReference type="PANTHER" id="PTHR15317">
    <property type="entry name" value="T-CELL SURFACE PROTEIN TACTILE"/>
    <property type="match status" value="1"/>
</dbReference>
<evidence type="ECO:0000256" key="2">
    <source>
        <dbReference type="SAM" id="Phobius"/>
    </source>
</evidence>
<dbReference type="Gene3D" id="2.60.40.10">
    <property type="entry name" value="Immunoglobulins"/>
    <property type="match status" value="1"/>
</dbReference>
<feature type="transmembrane region" description="Helical" evidence="2">
    <location>
        <begin position="319"/>
        <end position="339"/>
    </location>
</feature>
<reference evidence="5" key="1">
    <citation type="submission" date="2020-10" db="EMBL/GenBank/DDBJ databases">
        <title>Chromosome-scale genome assembly of the Allis shad, Alosa alosa.</title>
        <authorList>
            <person name="Margot Z."/>
            <person name="Christophe K."/>
            <person name="Cabau C."/>
            <person name="Louis A."/>
            <person name="Berthelot C."/>
            <person name="Parey E."/>
            <person name="Roest Crollius H."/>
            <person name="Montfort J."/>
            <person name="Robinson-Rechavi M."/>
            <person name="Bucao C."/>
            <person name="Bouchez O."/>
            <person name="Gislard M."/>
            <person name="Lluch J."/>
            <person name="Milhes M."/>
            <person name="Lampietro C."/>
            <person name="Lopez Roques C."/>
            <person name="Donnadieu C."/>
            <person name="Braasch I."/>
            <person name="Desvignes T."/>
            <person name="Postlethwait J."/>
            <person name="Bobe J."/>
            <person name="Guiguen Y."/>
        </authorList>
    </citation>
    <scope>NUCLEOTIDE SEQUENCE</scope>
    <source>
        <strain evidence="5">M-15738</strain>
        <tissue evidence="5">Blood</tissue>
    </source>
</reference>
<keyword evidence="2" id="KW-0812">Transmembrane</keyword>
<accession>A0AAV6HBL0</accession>
<feature type="chain" id="PRO_5043899355" description="Ig-like domain-containing protein" evidence="3">
    <location>
        <begin position="25"/>
        <end position="380"/>
    </location>
</feature>
<gene>
    <name evidence="5" type="ORF">AALO_G00027700</name>
</gene>
<feature type="signal peptide" evidence="3">
    <location>
        <begin position="1"/>
        <end position="24"/>
    </location>
</feature>
<dbReference type="InterPro" id="IPR013106">
    <property type="entry name" value="Ig_V-set"/>
</dbReference>
<dbReference type="InterPro" id="IPR042381">
    <property type="entry name" value="CD96"/>
</dbReference>
<evidence type="ECO:0000313" key="5">
    <source>
        <dbReference type="EMBL" id="KAG5284530.1"/>
    </source>
</evidence>
<feature type="compositionally biased region" description="Polar residues" evidence="1">
    <location>
        <begin position="210"/>
        <end position="220"/>
    </location>
</feature>
<evidence type="ECO:0000256" key="1">
    <source>
        <dbReference type="SAM" id="MobiDB-lite"/>
    </source>
</evidence>
<feature type="region of interest" description="Disordered" evidence="1">
    <location>
        <begin position="183"/>
        <end position="223"/>
    </location>
</feature>
<dbReference type="InterPro" id="IPR003599">
    <property type="entry name" value="Ig_sub"/>
</dbReference>
<keyword evidence="2" id="KW-1133">Transmembrane helix</keyword>
<keyword evidence="3" id="KW-0732">Signal</keyword>
<keyword evidence="6" id="KW-1185">Reference proteome</keyword>
<feature type="compositionally biased region" description="Low complexity" evidence="1">
    <location>
        <begin position="190"/>
        <end position="209"/>
    </location>
</feature>
<dbReference type="SUPFAM" id="SSF48726">
    <property type="entry name" value="Immunoglobulin"/>
    <property type="match status" value="1"/>
</dbReference>
<feature type="domain" description="Ig-like" evidence="4">
    <location>
        <begin position="11"/>
        <end position="129"/>
    </location>
</feature>
<protein>
    <recommendedName>
        <fullName evidence="4">Ig-like domain-containing protein</fullName>
    </recommendedName>
</protein>
<proteinExistence type="predicted"/>
<comment type="caution">
    <text evidence="5">The sequence shown here is derived from an EMBL/GenBank/DDBJ whole genome shotgun (WGS) entry which is preliminary data.</text>
</comment>
<dbReference type="AlphaFoldDB" id="A0AAV6HBL0"/>
<dbReference type="PROSITE" id="PS50835">
    <property type="entry name" value="IG_LIKE"/>
    <property type="match status" value="1"/>
</dbReference>
<keyword evidence="2" id="KW-0472">Membrane</keyword>
<dbReference type="GO" id="GO:0007160">
    <property type="term" value="P:cell-matrix adhesion"/>
    <property type="evidence" value="ECO:0007669"/>
    <property type="project" value="TreeGrafter"/>
</dbReference>
<evidence type="ECO:0000256" key="3">
    <source>
        <dbReference type="SAM" id="SignalP"/>
    </source>
</evidence>
<organism evidence="5 6">
    <name type="scientific">Alosa alosa</name>
    <name type="common">allis shad</name>
    <dbReference type="NCBI Taxonomy" id="278164"/>
    <lineage>
        <taxon>Eukaryota</taxon>
        <taxon>Metazoa</taxon>
        <taxon>Chordata</taxon>
        <taxon>Craniata</taxon>
        <taxon>Vertebrata</taxon>
        <taxon>Euteleostomi</taxon>
        <taxon>Actinopterygii</taxon>
        <taxon>Neopterygii</taxon>
        <taxon>Teleostei</taxon>
        <taxon>Clupei</taxon>
        <taxon>Clupeiformes</taxon>
        <taxon>Clupeoidei</taxon>
        <taxon>Clupeidae</taxon>
        <taxon>Alosa</taxon>
    </lineage>
</organism>